<dbReference type="InterPro" id="IPR050620">
    <property type="entry name" value="Thioredoxin_H-type-like"/>
</dbReference>
<dbReference type="CDD" id="cd02947">
    <property type="entry name" value="TRX_family"/>
    <property type="match status" value="1"/>
</dbReference>
<sequence length="114" mass="12866">MLKTLILHERAKMEVLTSQNYQEKTSQGAVVVNVGAHWCPDCHKIAPMMDALAKDYSQVKIFKVDFDKSEDLKESLGIKRIPTLIFYKDGAEVGQRLVEPGTKSVIEAEFKKLV</sequence>
<proteinExistence type="predicted"/>
<evidence type="ECO:0000313" key="2">
    <source>
        <dbReference type="EMBL" id="CRI34865.1"/>
    </source>
</evidence>
<keyword evidence="3" id="KW-1185">Reference proteome</keyword>
<dbReference type="InterPro" id="IPR013766">
    <property type="entry name" value="Thioredoxin_domain"/>
</dbReference>
<dbReference type="PANTHER" id="PTHR10438:SF405">
    <property type="entry name" value="THIOREDOXIN DOMAIN-CONTAINING PROTEIN"/>
    <property type="match status" value="1"/>
</dbReference>
<dbReference type="PANTHER" id="PTHR10438">
    <property type="entry name" value="THIOREDOXIN"/>
    <property type="match status" value="1"/>
</dbReference>
<name>A0A0K2YD08_HELHE</name>
<accession>A0A0K2YD08</accession>
<dbReference type="AlphaFoldDB" id="A0A0K2YD08"/>
<dbReference type="Pfam" id="PF00085">
    <property type="entry name" value="Thioredoxin"/>
    <property type="match status" value="1"/>
</dbReference>
<evidence type="ECO:0000259" key="1">
    <source>
        <dbReference type="PROSITE" id="PS51352"/>
    </source>
</evidence>
<organism evidence="2 3">
    <name type="scientific">Helicobacter heilmannii</name>
    <dbReference type="NCBI Taxonomy" id="35817"/>
    <lineage>
        <taxon>Bacteria</taxon>
        <taxon>Pseudomonadati</taxon>
        <taxon>Campylobacterota</taxon>
        <taxon>Epsilonproteobacteria</taxon>
        <taxon>Campylobacterales</taxon>
        <taxon>Helicobacteraceae</taxon>
        <taxon>Helicobacter</taxon>
    </lineage>
</organism>
<dbReference type="SUPFAM" id="SSF52833">
    <property type="entry name" value="Thioredoxin-like"/>
    <property type="match status" value="1"/>
</dbReference>
<feature type="domain" description="Thioredoxin" evidence="1">
    <location>
        <begin position="1"/>
        <end position="114"/>
    </location>
</feature>
<evidence type="ECO:0000313" key="3">
    <source>
        <dbReference type="Proteomes" id="UP000046090"/>
    </source>
</evidence>
<gene>
    <name evidence="2" type="ORF">HHE01_06660</name>
</gene>
<dbReference type="InterPro" id="IPR036249">
    <property type="entry name" value="Thioredoxin-like_sf"/>
</dbReference>
<reference evidence="3" key="1">
    <citation type="submission" date="2014-12" db="EMBL/GenBank/DDBJ databases">
        <authorList>
            <person name="Smet A."/>
        </authorList>
    </citation>
    <scope>NUCLEOTIDE SEQUENCE [LARGE SCALE GENOMIC DNA]</scope>
</reference>
<protein>
    <submittedName>
        <fullName evidence="2">Thioredoxin</fullName>
    </submittedName>
</protein>
<dbReference type="OrthoDB" id="215495at2"/>
<dbReference type="PROSITE" id="PS51352">
    <property type="entry name" value="THIOREDOXIN_2"/>
    <property type="match status" value="1"/>
</dbReference>
<dbReference type="Proteomes" id="UP000046090">
    <property type="component" value="Unassembled WGS sequence"/>
</dbReference>
<dbReference type="EMBL" id="CDMK01000002">
    <property type="protein sequence ID" value="CRI34865.1"/>
    <property type="molecule type" value="Genomic_DNA"/>
</dbReference>
<dbReference type="Gene3D" id="3.40.30.10">
    <property type="entry name" value="Glutaredoxin"/>
    <property type="match status" value="1"/>
</dbReference>